<dbReference type="Gene3D" id="3.40.50.1820">
    <property type="entry name" value="alpha/beta hydrolase"/>
    <property type="match status" value="1"/>
</dbReference>
<sequence length="258" mass="29585">MNHKLELQFQTCSNQSKNLLVCLHGNSVDSNYFSVLLAGVAGWRVVAPDFIGHGESPKLDSEDYNYENFVQCLVQFIDQFSYDRLVIVGHSMGGNLAIELMNLLQIDGLLLMASLPVSYSSKLSPYLKMPDFKLSERHQENRILAEKYLSQLSTDQSSISYLTQAFLKTDPVFRDRLLEEFGAMKFSDQLELLQQNNTTYVGYLMGLEDAAINREYLNQLVKEEIFDFFDVIPNCGHYSFIEAPLENKKFVLKFIERV</sequence>
<dbReference type="PANTHER" id="PTHR43798">
    <property type="entry name" value="MONOACYLGLYCEROL LIPASE"/>
    <property type="match status" value="1"/>
</dbReference>
<evidence type="ECO:0000313" key="3">
    <source>
        <dbReference type="Proteomes" id="UP000001601"/>
    </source>
</evidence>
<dbReference type="InterPro" id="IPR050266">
    <property type="entry name" value="AB_hydrolase_sf"/>
</dbReference>
<organism evidence="2 3">
    <name type="scientific">Leeuwenhoekiella blandensis (strain CECT 7118 / CCUG 51940 / KCTC 22103 / MED217)</name>
    <name type="common">Flavobacterium sp. (strain MED217)</name>
    <dbReference type="NCBI Taxonomy" id="398720"/>
    <lineage>
        <taxon>Bacteria</taxon>
        <taxon>Pseudomonadati</taxon>
        <taxon>Bacteroidota</taxon>
        <taxon>Flavobacteriia</taxon>
        <taxon>Flavobacteriales</taxon>
        <taxon>Flavobacteriaceae</taxon>
        <taxon>Leeuwenhoekiella</taxon>
    </lineage>
</organism>
<comment type="caution">
    <text evidence="2">The sequence shown here is derived from an EMBL/GenBank/DDBJ whole genome shotgun (WGS) entry which is preliminary data.</text>
</comment>
<dbReference type="STRING" id="398720.MED217_06606"/>
<dbReference type="GO" id="GO:0003824">
    <property type="term" value="F:catalytic activity"/>
    <property type="evidence" value="ECO:0007669"/>
    <property type="project" value="InterPro"/>
</dbReference>
<dbReference type="eggNOG" id="COG2267">
    <property type="taxonomic scope" value="Bacteria"/>
</dbReference>
<dbReference type="AlphaFoldDB" id="A3XN22"/>
<dbReference type="SUPFAM" id="SSF53474">
    <property type="entry name" value="alpha/beta-Hydrolases"/>
    <property type="match status" value="1"/>
</dbReference>
<dbReference type="PRINTS" id="PR00412">
    <property type="entry name" value="EPOXHYDRLASE"/>
</dbReference>
<accession>A3XN22</accession>
<dbReference type="PRINTS" id="PR00111">
    <property type="entry name" value="ABHYDROLASE"/>
</dbReference>
<dbReference type="InterPro" id="IPR000073">
    <property type="entry name" value="AB_hydrolase_1"/>
</dbReference>
<dbReference type="Proteomes" id="UP000001601">
    <property type="component" value="Unassembled WGS sequence"/>
</dbReference>
<dbReference type="PANTHER" id="PTHR43798:SF33">
    <property type="entry name" value="HYDROLASE, PUTATIVE (AFU_ORTHOLOGUE AFUA_2G14860)-RELATED"/>
    <property type="match status" value="1"/>
</dbReference>
<gene>
    <name evidence="2" type="ORF">MED217_06606</name>
</gene>
<evidence type="ECO:0000313" key="2">
    <source>
        <dbReference type="EMBL" id="EAQ49053.1"/>
    </source>
</evidence>
<dbReference type="InterPro" id="IPR029058">
    <property type="entry name" value="AB_hydrolase_fold"/>
</dbReference>
<dbReference type="Pfam" id="PF12697">
    <property type="entry name" value="Abhydrolase_6"/>
    <property type="match status" value="1"/>
</dbReference>
<proteinExistence type="predicted"/>
<dbReference type="InterPro" id="IPR000639">
    <property type="entry name" value="Epox_hydrolase-like"/>
</dbReference>
<protein>
    <recommendedName>
        <fullName evidence="1">AB hydrolase-1 domain-containing protein</fullName>
    </recommendedName>
</protein>
<evidence type="ECO:0000259" key="1">
    <source>
        <dbReference type="Pfam" id="PF12697"/>
    </source>
</evidence>
<feature type="domain" description="AB hydrolase-1" evidence="1">
    <location>
        <begin position="20"/>
        <end position="244"/>
    </location>
</feature>
<dbReference type="OrthoDB" id="9773293at2"/>
<dbReference type="HOGENOM" id="CLU_020336_13_2_10"/>
<dbReference type="EMBL" id="AANC01000005">
    <property type="protein sequence ID" value="EAQ49053.1"/>
    <property type="molecule type" value="Genomic_DNA"/>
</dbReference>
<dbReference type="GO" id="GO:0016020">
    <property type="term" value="C:membrane"/>
    <property type="evidence" value="ECO:0007669"/>
    <property type="project" value="TreeGrafter"/>
</dbReference>
<name>A3XN22_LEEBM</name>
<keyword evidence="3" id="KW-1185">Reference proteome</keyword>
<reference evidence="2 3" key="1">
    <citation type="journal article" date="2007" name="Nature">
        <title>Light stimulates growth of proteorhodopsin-containing marine Flavobacteria.</title>
        <authorList>
            <person name="Gomez-Consarnau L."/>
            <person name="Gonzalez J.M."/>
            <person name="Coll-Llado M."/>
            <person name="Gourdon P."/>
            <person name="Pascher T."/>
            <person name="Neutze R."/>
            <person name="Pedros-Alio C."/>
            <person name="Pinhassi J."/>
        </authorList>
    </citation>
    <scope>NUCLEOTIDE SEQUENCE [LARGE SCALE GENOMIC DNA]</scope>
    <source>
        <strain evidence="2 3">MED217</strain>
    </source>
</reference>
<dbReference type="RefSeq" id="WP_009779702.1">
    <property type="nucleotide sequence ID" value="NZ_CH672395.1"/>
</dbReference>